<dbReference type="InterPro" id="IPR052178">
    <property type="entry name" value="Sec_Metab_Biosynth_SDR"/>
</dbReference>
<dbReference type="PANTHER" id="PTHR43618">
    <property type="entry name" value="7-ALPHA-HYDROXYSTEROID DEHYDROGENASE"/>
    <property type="match status" value="1"/>
</dbReference>
<dbReference type="AlphaFoldDB" id="D8QCX3"/>
<keyword evidence="3" id="KW-0560">Oxidoreductase</keyword>
<dbReference type="SUPFAM" id="SSF51735">
    <property type="entry name" value="NAD(P)-binding Rossmann-fold domains"/>
    <property type="match status" value="1"/>
</dbReference>
<evidence type="ECO:0008006" key="6">
    <source>
        <dbReference type="Google" id="ProtNLM"/>
    </source>
</evidence>
<evidence type="ECO:0000313" key="5">
    <source>
        <dbReference type="Proteomes" id="UP000007431"/>
    </source>
</evidence>
<evidence type="ECO:0000256" key="3">
    <source>
        <dbReference type="ARBA" id="ARBA00023002"/>
    </source>
</evidence>
<comment type="similarity">
    <text evidence="1">Belongs to the short-chain dehydrogenases/reductases (SDR) family.</text>
</comment>
<evidence type="ECO:0000313" key="4">
    <source>
        <dbReference type="EMBL" id="EFI95005.1"/>
    </source>
</evidence>
<dbReference type="PRINTS" id="PR00081">
    <property type="entry name" value="GDHRDH"/>
</dbReference>
<dbReference type="HOGENOM" id="CLU_1346090_0_0_1"/>
<dbReference type="GeneID" id="9591328"/>
<name>D8QCX3_SCHCM</name>
<dbReference type="VEuPathDB" id="FungiDB:SCHCODRAFT_02511625"/>
<feature type="non-terminal residue" evidence="4">
    <location>
        <position position="1"/>
    </location>
</feature>
<dbReference type="InterPro" id="IPR002347">
    <property type="entry name" value="SDR_fam"/>
</dbReference>
<dbReference type="OrthoDB" id="2689198at2759"/>
<dbReference type="Pfam" id="PF00106">
    <property type="entry name" value="adh_short"/>
    <property type="match status" value="1"/>
</dbReference>
<dbReference type="KEGG" id="scm:SCHCO_02511625"/>
<proteinExistence type="inferred from homology"/>
<gene>
    <name evidence="4" type="ORF">SCHCODRAFT_43633</name>
</gene>
<dbReference type="EMBL" id="GL377309">
    <property type="protein sequence ID" value="EFI95005.1"/>
    <property type="molecule type" value="Genomic_DNA"/>
</dbReference>
<dbReference type="InterPro" id="IPR036291">
    <property type="entry name" value="NAD(P)-bd_dom_sf"/>
</dbReference>
<dbReference type="Gene3D" id="3.40.50.720">
    <property type="entry name" value="NAD(P)-binding Rossmann-like Domain"/>
    <property type="match status" value="1"/>
</dbReference>
<keyword evidence="5" id="KW-1185">Reference proteome</keyword>
<feature type="non-terminal residue" evidence="4">
    <location>
        <position position="204"/>
    </location>
</feature>
<sequence length="204" mass="21450">FNVDGWTCVVTGGNTSIGLAISKAFADNGARVYISGCRRDTIRSPAQVSASQDAHLKGEIILLHPASITQLVELISEREESIDVLVNIGDIANDGMAAKTVPNALSMTTLRETTDAREPTDDVHDLVSLYACISLLSHGLAASHFSETAAFMPLLSAANRAGNTAIVINYPPSEADEGSALCRLGCTPSKAVSVHLTTLVALEM</sequence>
<organism evidence="5">
    <name type="scientific">Schizophyllum commune (strain H4-8 / FGSC 9210)</name>
    <name type="common">Split gill fungus</name>
    <dbReference type="NCBI Taxonomy" id="578458"/>
    <lineage>
        <taxon>Eukaryota</taxon>
        <taxon>Fungi</taxon>
        <taxon>Dikarya</taxon>
        <taxon>Basidiomycota</taxon>
        <taxon>Agaricomycotina</taxon>
        <taxon>Agaricomycetes</taxon>
        <taxon>Agaricomycetidae</taxon>
        <taxon>Agaricales</taxon>
        <taxon>Schizophyllaceae</taxon>
        <taxon>Schizophyllum</taxon>
    </lineage>
</organism>
<dbReference type="InParanoid" id="D8QCX3"/>
<dbReference type="Proteomes" id="UP000007431">
    <property type="component" value="Unassembled WGS sequence"/>
</dbReference>
<dbReference type="GO" id="GO:0016491">
    <property type="term" value="F:oxidoreductase activity"/>
    <property type="evidence" value="ECO:0007669"/>
    <property type="project" value="UniProtKB-KW"/>
</dbReference>
<dbReference type="OMA" id="QSICNGV"/>
<evidence type="ECO:0000256" key="1">
    <source>
        <dbReference type="ARBA" id="ARBA00006484"/>
    </source>
</evidence>
<evidence type="ECO:0000256" key="2">
    <source>
        <dbReference type="ARBA" id="ARBA00022857"/>
    </source>
</evidence>
<reference evidence="4 5" key="1">
    <citation type="journal article" date="2010" name="Nat. Biotechnol.">
        <title>Genome sequence of the model mushroom Schizophyllum commune.</title>
        <authorList>
            <person name="Ohm R.A."/>
            <person name="de Jong J.F."/>
            <person name="Lugones L.G."/>
            <person name="Aerts A."/>
            <person name="Kothe E."/>
            <person name="Stajich J.E."/>
            <person name="de Vries R.P."/>
            <person name="Record E."/>
            <person name="Levasseur A."/>
            <person name="Baker S.E."/>
            <person name="Bartholomew K.A."/>
            <person name="Coutinho P.M."/>
            <person name="Erdmann S."/>
            <person name="Fowler T.J."/>
            <person name="Gathman A.C."/>
            <person name="Lombard V."/>
            <person name="Henrissat B."/>
            <person name="Knabe N."/>
            <person name="Kuees U."/>
            <person name="Lilly W.W."/>
            <person name="Lindquist E."/>
            <person name="Lucas S."/>
            <person name="Magnuson J.K."/>
            <person name="Piumi F."/>
            <person name="Raudaskoski M."/>
            <person name="Salamov A."/>
            <person name="Schmutz J."/>
            <person name="Schwarze F.W.M.R."/>
            <person name="vanKuyk P.A."/>
            <person name="Horton J.S."/>
            <person name="Grigoriev I.V."/>
            <person name="Woesten H.A.B."/>
        </authorList>
    </citation>
    <scope>NUCLEOTIDE SEQUENCE [LARGE SCALE GENOMIC DNA]</scope>
    <source>
        <strain evidence="5">H4-8 / FGSC 9210</strain>
    </source>
</reference>
<dbReference type="PANTHER" id="PTHR43618:SF4">
    <property type="entry name" value="SHORT CHAIN DEHYDROGENASE_REDUCTASE FAMILY (AFU_ORTHOLOGUE AFUA_7G04540)"/>
    <property type="match status" value="1"/>
</dbReference>
<accession>D8QCX3</accession>
<keyword evidence="2" id="KW-0521">NADP</keyword>
<protein>
    <recommendedName>
        <fullName evidence="6">Ketoreductase (KR) domain-containing protein</fullName>
    </recommendedName>
</protein>